<organism evidence="2 3">
    <name type="scientific">Asaccharospora irregularis DSM 2635</name>
    <dbReference type="NCBI Taxonomy" id="1121321"/>
    <lineage>
        <taxon>Bacteria</taxon>
        <taxon>Bacillati</taxon>
        <taxon>Bacillota</taxon>
        <taxon>Clostridia</taxon>
        <taxon>Peptostreptococcales</taxon>
        <taxon>Peptostreptococcaceae</taxon>
        <taxon>Asaccharospora</taxon>
    </lineage>
</organism>
<protein>
    <submittedName>
        <fullName evidence="2">Stage II sporulation protein P</fullName>
    </submittedName>
</protein>
<dbReference type="RefSeq" id="WP_073124571.1">
    <property type="nucleotide sequence ID" value="NZ_BAABCH010000022.1"/>
</dbReference>
<name>A0A1M5M4K2_9FIRM</name>
<feature type="compositionally biased region" description="Basic and acidic residues" evidence="1">
    <location>
        <begin position="44"/>
        <end position="65"/>
    </location>
</feature>
<proteinExistence type="predicted"/>
<feature type="region of interest" description="Disordered" evidence="1">
    <location>
        <begin position="42"/>
        <end position="81"/>
    </location>
</feature>
<dbReference type="STRING" id="1121321.SAMN04488530_10632"/>
<dbReference type="EMBL" id="FQWX01000006">
    <property type="protein sequence ID" value="SHG72170.1"/>
    <property type="molecule type" value="Genomic_DNA"/>
</dbReference>
<dbReference type="InterPro" id="IPR010897">
    <property type="entry name" value="Spore_II_P"/>
</dbReference>
<evidence type="ECO:0000256" key="1">
    <source>
        <dbReference type="SAM" id="MobiDB-lite"/>
    </source>
</evidence>
<feature type="compositionally biased region" description="Basic and acidic residues" evidence="1">
    <location>
        <begin position="72"/>
        <end position="81"/>
    </location>
</feature>
<sequence length="325" mass="37412">MLKKYISIVTIVCMLVCILPSKSYSMDKDNFIKFLINSSYPEVDNDKKDNNQDNDKDPNKNKDANENTEVLKSNKNEKNKNEYIKVHVGEENIPNIASNYSVEQSKSEYKDDIRVTREKPRLLIYHTHGCETYSNSPEGNYHSRDKKNSVMEVGRLLTDQLTNKGWGVIHTTKYHDYPSYNNSYASSLKTIQNIVSQNNSIDIAIDLHRDARDVSDPKIKEIDHKKYTTTINGERVAKFFLVVGGKNENADQIRKLAHDITKFGQKKYPGLVCEVIEKDYAKFNQFVAKNHMLIEVGNNATSIEESKATTKYIAEILDEYFMQNE</sequence>
<dbReference type="NCBIfam" id="TIGR02867">
    <property type="entry name" value="spore_II_P"/>
    <property type="match status" value="1"/>
</dbReference>
<evidence type="ECO:0000313" key="3">
    <source>
        <dbReference type="Proteomes" id="UP000243255"/>
    </source>
</evidence>
<evidence type="ECO:0000313" key="2">
    <source>
        <dbReference type="EMBL" id="SHG72170.1"/>
    </source>
</evidence>
<reference evidence="3" key="1">
    <citation type="submission" date="2016-11" db="EMBL/GenBank/DDBJ databases">
        <authorList>
            <person name="Varghese N."/>
            <person name="Submissions S."/>
        </authorList>
    </citation>
    <scope>NUCLEOTIDE SEQUENCE [LARGE SCALE GENOMIC DNA]</scope>
    <source>
        <strain evidence="3">DSM 2635</strain>
    </source>
</reference>
<accession>A0A1M5M4K2</accession>
<gene>
    <name evidence="2" type="ORF">SAMN04488530_10632</name>
</gene>
<keyword evidence="3" id="KW-1185">Reference proteome</keyword>
<dbReference type="Pfam" id="PF07454">
    <property type="entry name" value="SpoIIP"/>
    <property type="match status" value="1"/>
</dbReference>
<dbReference type="AlphaFoldDB" id="A0A1M5M4K2"/>
<dbReference type="Proteomes" id="UP000243255">
    <property type="component" value="Unassembled WGS sequence"/>
</dbReference>
<dbReference type="OrthoDB" id="1633470at2"/>